<feature type="compositionally biased region" description="Polar residues" evidence="1">
    <location>
        <begin position="113"/>
        <end position="123"/>
    </location>
</feature>
<organism evidence="3 4">
    <name type="scientific">Catenuloplanes indicus</name>
    <dbReference type="NCBI Taxonomy" id="137267"/>
    <lineage>
        <taxon>Bacteria</taxon>
        <taxon>Bacillati</taxon>
        <taxon>Actinomycetota</taxon>
        <taxon>Actinomycetes</taxon>
        <taxon>Micromonosporales</taxon>
        <taxon>Micromonosporaceae</taxon>
        <taxon>Catenuloplanes</taxon>
    </lineage>
</organism>
<evidence type="ECO:0000256" key="1">
    <source>
        <dbReference type="SAM" id="MobiDB-lite"/>
    </source>
</evidence>
<evidence type="ECO:0000256" key="2">
    <source>
        <dbReference type="SAM" id="Phobius"/>
    </source>
</evidence>
<feature type="transmembrane region" description="Helical" evidence="2">
    <location>
        <begin position="21"/>
        <end position="42"/>
    </location>
</feature>
<proteinExistence type="predicted"/>
<dbReference type="AlphaFoldDB" id="A0AAE3W4J2"/>
<dbReference type="Proteomes" id="UP001240236">
    <property type="component" value="Unassembled WGS sequence"/>
</dbReference>
<evidence type="ECO:0000313" key="3">
    <source>
        <dbReference type="EMBL" id="MDQ0368767.1"/>
    </source>
</evidence>
<evidence type="ECO:0000313" key="4">
    <source>
        <dbReference type="Proteomes" id="UP001240236"/>
    </source>
</evidence>
<feature type="compositionally biased region" description="Pro residues" evidence="1">
    <location>
        <begin position="102"/>
        <end position="111"/>
    </location>
</feature>
<keyword evidence="2" id="KW-1133">Transmembrane helix</keyword>
<keyword evidence="2" id="KW-0812">Transmembrane</keyword>
<protein>
    <submittedName>
        <fullName evidence="3">Uncharacterized protein</fullName>
    </submittedName>
</protein>
<keyword evidence="4" id="KW-1185">Reference proteome</keyword>
<feature type="compositionally biased region" description="Acidic residues" evidence="1">
    <location>
        <begin position="75"/>
        <end position="97"/>
    </location>
</feature>
<keyword evidence="2" id="KW-0472">Membrane</keyword>
<accession>A0AAE3W4J2</accession>
<sequence length="123" mass="12498">MDNTAPRHVDRRDQGLRRQRLVTQAAAVGAAVLSLAFGWVFAQGSGAAAKEKSPVEPAAVESTGVPTDTPKASPSEEEDEPDVAVAEPDDEDGEDQGGAELAPPPAAPAPAPQQESDATTGGS</sequence>
<name>A0AAE3W4J2_9ACTN</name>
<reference evidence="3 4" key="1">
    <citation type="submission" date="2023-07" db="EMBL/GenBank/DDBJ databases">
        <title>Sequencing the genomes of 1000 actinobacteria strains.</title>
        <authorList>
            <person name="Klenk H.-P."/>
        </authorList>
    </citation>
    <scope>NUCLEOTIDE SEQUENCE [LARGE SCALE GENOMIC DNA]</scope>
    <source>
        <strain evidence="3 4">DSM 44709</strain>
    </source>
</reference>
<feature type="region of interest" description="Disordered" evidence="1">
    <location>
        <begin position="45"/>
        <end position="123"/>
    </location>
</feature>
<dbReference type="RefSeq" id="WP_307243510.1">
    <property type="nucleotide sequence ID" value="NZ_JAUSUZ010000001.1"/>
</dbReference>
<dbReference type="EMBL" id="JAUSUZ010000001">
    <property type="protein sequence ID" value="MDQ0368767.1"/>
    <property type="molecule type" value="Genomic_DNA"/>
</dbReference>
<comment type="caution">
    <text evidence="3">The sequence shown here is derived from an EMBL/GenBank/DDBJ whole genome shotgun (WGS) entry which is preliminary data.</text>
</comment>
<gene>
    <name evidence="3" type="ORF">J2S42_005436</name>
</gene>